<proteinExistence type="predicted"/>
<reference evidence="1" key="1">
    <citation type="submission" date="2018-05" db="EMBL/GenBank/DDBJ databases">
        <authorList>
            <person name="Lanie J.A."/>
            <person name="Ng W.-L."/>
            <person name="Kazmierczak K.M."/>
            <person name="Andrzejewski T.M."/>
            <person name="Davidsen T.M."/>
            <person name="Wayne K.J."/>
            <person name="Tettelin H."/>
            <person name="Glass J.I."/>
            <person name="Rusch D."/>
            <person name="Podicherti R."/>
            <person name="Tsui H.-C.T."/>
            <person name="Winkler M.E."/>
        </authorList>
    </citation>
    <scope>NUCLEOTIDE SEQUENCE</scope>
</reference>
<dbReference type="Gene3D" id="3.40.50.150">
    <property type="entry name" value="Vaccinia Virus protein VP39"/>
    <property type="match status" value="1"/>
</dbReference>
<name>A0A382Z5R4_9ZZZZ</name>
<dbReference type="SUPFAM" id="SSF53335">
    <property type="entry name" value="S-adenosyl-L-methionine-dependent methyltransferases"/>
    <property type="match status" value="1"/>
</dbReference>
<dbReference type="AlphaFoldDB" id="A0A382Z5R4"/>
<feature type="non-terminal residue" evidence="1">
    <location>
        <position position="104"/>
    </location>
</feature>
<dbReference type="EMBL" id="UINC01181246">
    <property type="protein sequence ID" value="SVD90846.1"/>
    <property type="molecule type" value="Genomic_DNA"/>
</dbReference>
<evidence type="ECO:0000313" key="1">
    <source>
        <dbReference type="EMBL" id="SVD90846.1"/>
    </source>
</evidence>
<organism evidence="1">
    <name type="scientific">marine metagenome</name>
    <dbReference type="NCBI Taxonomy" id="408172"/>
    <lineage>
        <taxon>unclassified sequences</taxon>
        <taxon>metagenomes</taxon>
        <taxon>ecological metagenomes</taxon>
    </lineage>
</organism>
<accession>A0A382Z5R4</accession>
<dbReference type="InterPro" id="IPR029063">
    <property type="entry name" value="SAM-dependent_MTases_sf"/>
</dbReference>
<gene>
    <name evidence="1" type="ORF">METZ01_LOCUS443700</name>
</gene>
<sequence>MTISSREFYKQHAERYSQVFHEFIQSDFSNISHPKLADELNIMRRMKGLIPLGARGLDAGCGAGARDVYLYWKDCYNMIGFDAGEKNIAVAKSQHPEIADRVFV</sequence>
<evidence type="ECO:0008006" key="2">
    <source>
        <dbReference type="Google" id="ProtNLM"/>
    </source>
</evidence>
<protein>
    <recommendedName>
        <fullName evidence="2">Methyltransferase domain-containing protein</fullName>
    </recommendedName>
</protein>